<comment type="caution">
    <text evidence="2">The sequence shown here is derived from an EMBL/GenBank/DDBJ whole genome shotgun (WGS) entry which is preliminary data.</text>
</comment>
<keyword evidence="1" id="KW-0175">Coiled coil</keyword>
<evidence type="ECO:0000313" key="2">
    <source>
        <dbReference type="EMBL" id="MBW0481125.1"/>
    </source>
</evidence>
<feature type="coiled-coil region" evidence="1">
    <location>
        <begin position="58"/>
        <end position="85"/>
    </location>
</feature>
<keyword evidence="3" id="KW-1185">Reference proteome</keyword>
<dbReference type="Proteomes" id="UP000765509">
    <property type="component" value="Unassembled WGS sequence"/>
</dbReference>
<gene>
    <name evidence="2" type="ORF">O181_020840</name>
</gene>
<evidence type="ECO:0000313" key="3">
    <source>
        <dbReference type="Proteomes" id="UP000765509"/>
    </source>
</evidence>
<proteinExistence type="predicted"/>
<dbReference type="InterPro" id="IPR036412">
    <property type="entry name" value="HAD-like_sf"/>
</dbReference>
<dbReference type="AlphaFoldDB" id="A0A9Q3CEJ3"/>
<dbReference type="PANTHER" id="PTHR28181:SF1">
    <property type="entry name" value="COLD TOLERANCE PROTEIN 1"/>
    <property type="match status" value="1"/>
</dbReference>
<dbReference type="EMBL" id="AVOT02006252">
    <property type="protein sequence ID" value="MBW0481125.1"/>
    <property type="molecule type" value="Genomic_DNA"/>
</dbReference>
<accession>A0A9Q3CEJ3</accession>
<dbReference type="OrthoDB" id="10255128at2759"/>
<sequence>MILFLDWDKTITSSDTTHLICSSFSYNLNNPEDQEKKLSNQVKYLNYRRIYEHFLIKQEKKLNQIKDLNNELNDYLKSFEKIEELIRSLIKSDKFFDSANFLINLNSNLVKFQIGWNEFVNWIKKIKNNQDSQIESNLIEEVHIISCSWSENFIRSSLSDDFLSSLTSIRANEIQIDRSQIIKSPNCQEPNGIRTGIDKLNEINRILSQDQPKQQDKTHPSSVYIGDSETDLACFLNVEIPIVFGPKPRKNPNHSHCNLERPMITLTQERLNCLAGCRSEDSGTSTKRILPHFCLIILLSKPRKLMAAIPFFFNA</sequence>
<organism evidence="2 3">
    <name type="scientific">Austropuccinia psidii MF-1</name>
    <dbReference type="NCBI Taxonomy" id="1389203"/>
    <lineage>
        <taxon>Eukaryota</taxon>
        <taxon>Fungi</taxon>
        <taxon>Dikarya</taxon>
        <taxon>Basidiomycota</taxon>
        <taxon>Pucciniomycotina</taxon>
        <taxon>Pucciniomycetes</taxon>
        <taxon>Pucciniales</taxon>
        <taxon>Sphaerophragmiaceae</taxon>
        <taxon>Austropuccinia</taxon>
    </lineage>
</organism>
<dbReference type="PANTHER" id="PTHR28181">
    <property type="entry name" value="UPF0655 PROTEIN YCR015C"/>
    <property type="match status" value="1"/>
</dbReference>
<reference evidence="2" key="1">
    <citation type="submission" date="2021-03" db="EMBL/GenBank/DDBJ databases">
        <title>Draft genome sequence of rust myrtle Austropuccinia psidii MF-1, a brazilian biotype.</title>
        <authorList>
            <person name="Quecine M.C."/>
            <person name="Pachon D.M.R."/>
            <person name="Bonatelli M.L."/>
            <person name="Correr F.H."/>
            <person name="Franceschini L.M."/>
            <person name="Leite T.F."/>
            <person name="Margarido G.R.A."/>
            <person name="Almeida C.A."/>
            <person name="Ferrarezi J.A."/>
            <person name="Labate C.A."/>
        </authorList>
    </citation>
    <scope>NUCLEOTIDE SEQUENCE</scope>
    <source>
        <strain evidence="2">MF-1</strain>
    </source>
</reference>
<name>A0A9Q3CEJ3_9BASI</name>
<dbReference type="InterPro" id="IPR050849">
    <property type="entry name" value="HAD-like_hydrolase_phosphatase"/>
</dbReference>
<evidence type="ECO:0000256" key="1">
    <source>
        <dbReference type="SAM" id="Coils"/>
    </source>
</evidence>
<dbReference type="Gene3D" id="3.40.50.1000">
    <property type="entry name" value="HAD superfamily/HAD-like"/>
    <property type="match status" value="1"/>
</dbReference>
<dbReference type="SUPFAM" id="SSF56784">
    <property type="entry name" value="HAD-like"/>
    <property type="match status" value="1"/>
</dbReference>
<protein>
    <submittedName>
        <fullName evidence="2">Uncharacterized protein</fullName>
    </submittedName>
</protein>
<dbReference type="InterPro" id="IPR023214">
    <property type="entry name" value="HAD_sf"/>
</dbReference>